<dbReference type="Gene3D" id="3.30.1340.10">
    <property type="entry name" value="HPr-like"/>
    <property type="match status" value="1"/>
</dbReference>
<dbReference type="GO" id="GO:0016301">
    <property type="term" value="F:kinase activity"/>
    <property type="evidence" value="ECO:0007669"/>
    <property type="project" value="UniProtKB-KW"/>
</dbReference>
<evidence type="ECO:0000259" key="1">
    <source>
        <dbReference type="Pfam" id="PF00381"/>
    </source>
</evidence>
<keyword evidence="2" id="KW-0808">Transferase</keyword>
<dbReference type="AlphaFoldDB" id="A0A2J8B0Y7"/>
<dbReference type="SUPFAM" id="SSF55594">
    <property type="entry name" value="HPr-like"/>
    <property type="match status" value="1"/>
</dbReference>
<proteinExistence type="predicted"/>
<accession>A0A2J8B0Y7</accession>
<organism evidence="2 3">
    <name type="scientific">Mageeibacillus indolicus</name>
    <dbReference type="NCBI Taxonomy" id="884684"/>
    <lineage>
        <taxon>Bacteria</taxon>
        <taxon>Bacillati</taxon>
        <taxon>Bacillota</taxon>
        <taxon>Clostridia</taxon>
        <taxon>Eubacteriales</taxon>
        <taxon>Oscillospiraceae</taxon>
        <taxon>Mageeibacillus</taxon>
    </lineage>
</organism>
<sequence length="76" mass="8559">MKIGKILFKSTTDIVNFVHIVNRYPYRIDLVSGNYRVDGKSIMGIFSLPLSTAVQFEIYADDCTDLTQALQPFVVA</sequence>
<dbReference type="Proteomes" id="UP000236394">
    <property type="component" value="Unassembled WGS sequence"/>
</dbReference>
<evidence type="ECO:0000313" key="2">
    <source>
        <dbReference type="EMBL" id="PNH18427.1"/>
    </source>
</evidence>
<feature type="domain" description="HPr" evidence="1">
    <location>
        <begin position="16"/>
        <end position="69"/>
    </location>
</feature>
<dbReference type="EMBL" id="NBZD01000003">
    <property type="protein sequence ID" value="PNH18427.1"/>
    <property type="molecule type" value="Genomic_DNA"/>
</dbReference>
<comment type="caution">
    <text evidence="2">The sequence shown here is derived from an EMBL/GenBank/DDBJ whole genome shotgun (WGS) entry which is preliminary data.</text>
</comment>
<dbReference type="OMA" id="QFEIYAD"/>
<keyword evidence="2" id="KW-0418">Kinase</keyword>
<dbReference type="InterPro" id="IPR035895">
    <property type="entry name" value="HPr-like_sf"/>
</dbReference>
<reference evidence="3" key="1">
    <citation type="submission" date="2017-04" db="EMBL/GenBank/DDBJ databases">
        <authorList>
            <person name="Bumgarner R.E."/>
            <person name="Fredricks D.N."/>
            <person name="Srinivasan S."/>
        </authorList>
    </citation>
    <scope>NUCLEOTIDE SEQUENCE [LARGE SCALE GENOMIC DNA]</scope>
    <source>
        <strain evidence="3">KA00405</strain>
    </source>
</reference>
<dbReference type="RefSeq" id="WP_012992682.1">
    <property type="nucleotide sequence ID" value="NZ_NBZD01000003.1"/>
</dbReference>
<dbReference type="Pfam" id="PF00381">
    <property type="entry name" value="PTS-HPr"/>
    <property type="match status" value="1"/>
</dbReference>
<name>A0A2J8B0Y7_9FIRM</name>
<dbReference type="InterPro" id="IPR000032">
    <property type="entry name" value="HPr-like"/>
</dbReference>
<evidence type="ECO:0000313" key="3">
    <source>
        <dbReference type="Proteomes" id="UP000236394"/>
    </source>
</evidence>
<gene>
    <name evidence="2" type="ORF">B7R76_06195</name>
</gene>
<protein>
    <submittedName>
        <fullName evidence="2">Serine kinase</fullName>
    </submittedName>
</protein>